<dbReference type="SUPFAM" id="SSF47571">
    <property type="entry name" value="Cloroperoxidase"/>
    <property type="match status" value="1"/>
</dbReference>
<evidence type="ECO:0000256" key="8">
    <source>
        <dbReference type="SAM" id="SignalP"/>
    </source>
</evidence>
<reference evidence="10" key="1">
    <citation type="submission" date="2023-07" db="EMBL/GenBank/DDBJ databases">
        <title>Black Yeasts Isolated from many extreme environments.</title>
        <authorList>
            <person name="Coleine C."/>
            <person name="Stajich J.E."/>
            <person name="Selbmann L."/>
        </authorList>
    </citation>
    <scope>NUCLEOTIDE SEQUENCE</scope>
    <source>
        <strain evidence="10">CCFEE 5485</strain>
    </source>
</reference>
<name>A0AAE0TRY9_9PEZI</name>
<keyword evidence="6" id="KW-0408">Iron</keyword>
<proteinExistence type="inferred from homology"/>
<evidence type="ECO:0000256" key="1">
    <source>
        <dbReference type="ARBA" id="ARBA00001970"/>
    </source>
</evidence>
<evidence type="ECO:0000256" key="4">
    <source>
        <dbReference type="ARBA" id="ARBA00022723"/>
    </source>
</evidence>
<dbReference type="InterPro" id="IPR036851">
    <property type="entry name" value="Chloroperoxidase-like_sf"/>
</dbReference>
<evidence type="ECO:0000256" key="6">
    <source>
        <dbReference type="ARBA" id="ARBA00023004"/>
    </source>
</evidence>
<comment type="caution">
    <text evidence="10">The sequence shown here is derived from an EMBL/GenBank/DDBJ whole genome shotgun (WGS) entry which is preliminary data.</text>
</comment>
<dbReference type="EMBL" id="JAUTXT010000056">
    <property type="protein sequence ID" value="KAK3670443.1"/>
    <property type="molecule type" value="Genomic_DNA"/>
</dbReference>
<comment type="similarity">
    <text evidence="7">Belongs to the chloroperoxidase family.</text>
</comment>
<accession>A0AAE0TRY9</accession>
<keyword evidence="11" id="KW-1185">Reference proteome</keyword>
<evidence type="ECO:0000313" key="11">
    <source>
        <dbReference type="Proteomes" id="UP001274830"/>
    </source>
</evidence>
<evidence type="ECO:0000313" key="10">
    <source>
        <dbReference type="EMBL" id="KAK3670443.1"/>
    </source>
</evidence>
<dbReference type="InterPro" id="IPR000028">
    <property type="entry name" value="Chloroperoxidase"/>
</dbReference>
<evidence type="ECO:0000256" key="5">
    <source>
        <dbReference type="ARBA" id="ARBA00023002"/>
    </source>
</evidence>
<dbReference type="PANTHER" id="PTHR33577:SF1">
    <property type="entry name" value="HEME HALOPEROXIDASE FAMILY PROFILE DOMAIN-CONTAINING PROTEIN"/>
    <property type="match status" value="1"/>
</dbReference>
<feature type="domain" description="Heme haloperoxidase family profile" evidence="9">
    <location>
        <begin position="67"/>
        <end position="299"/>
    </location>
</feature>
<comment type="cofactor">
    <cofactor evidence="1">
        <name>heme b</name>
        <dbReference type="ChEBI" id="CHEBI:60344"/>
    </cofactor>
</comment>
<keyword evidence="8" id="KW-0732">Signal</keyword>
<feature type="chain" id="PRO_5042146588" description="Heme haloperoxidase family profile domain-containing protein" evidence="8">
    <location>
        <begin position="17"/>
        <end position="419"/>
    </location>
</feature>
<gene>
    <name evidence="10" type="ORF">LTR78_009684</name>
</gene>
<keyword evidence="4" id="KW-0479">Metal-binding</keyword>
<keyword evidence="2" id="KW-0575">Peroxidase</keyword>
<dbReference type="Pfam" id="PF01328">
    <property type="entry name" value="Peroxidase_2"/>
    <property type="match status" value="1"/>
</dbReference>
<keyword evidence="5" id="KW-0560">Oxidoreductase</keyword>
<evidence type="ECO:0000259" key="9">
    <source>
        <dbReference type="PROSITE" id="PS51405"/>
    </source>
</evidence>
<dbReference type="GO" id="GO:0004601">
    <property type="term" value="F:peroxidase activity"/>
    <property type="evidence" value="ECO:0007669"/>
    <property type="project" value="UniProtKB-KW"/>
</dbReference>
<keyword evidence="3" id="KW-0349">Heme</keyword>
<dbReference type="Proteomes" id="UP001274830">
    <property type="component" value="Unassembled WGS sequence"/>
</dbReference>
<evidence type="ECO:0000256" key="7">
    <source>
        <dbReference type="ARBA" id="ARBA00025795"/>
    </source>
</evidence>
<organism evidence="10 11">
    <name type="scientific">Recurvomyces mirabilis</name>
    <dbReference type="NCBI Taxonomy" id="574656"/>
    <lineage>
        <taxon>Eukaryota</taxon>
        <taxon>Fungi</taxon>
        <taxon>Dikarya</taxon>
        <taxon>Ascomycota</taxon>
        <taxon>Pezizomycotina</taxon>
        <taxon>Dothideomycetes</taxon>
        <taxon>Dothideomycetidae</taxon>
        <taxon>Mycosphaerellales</taxon>
        <taxon>Teratosphaeriaceae</taxon>
        <taxon>Recurvomyces</taxon>
    </lineage>
</organism>
<feature type="signal peptide" evidence="8">
    <location>
        <begin position="1"/>
        <end position="16"/>
    </location>
</feature>
<dbReference type="GO" id="GO:0046872">
    <property type="term" value="F:metal ion binding"/>
    <property type="evidence" value="ECO:0007669"/>
    <property type="project" value="UniProtKB-KW"/>
</dbReference>
<dbReference type="Gene3D" id="1.10.489.10">
    <property type="entry name" value="Chloroperoxidase-like"/>
    <property type="match status" value="1"/>
</dbReference>
<dbReference type="PROSITE" id="PS51405">
    <property type="entry name" value="HEME_HALOPEROXIDASE"/>
    <property type="match status" value="1"/>
</dbReference>
<dbReference type="AlphaFoldDB" id="A0AAE0TRY9"/>
<evidence type="ECO:0000256" key="3">
    <source>
        <dbReference type="ARBA" id="ARBA00022617"/>
    </source>
</evidence>
<evidence type="ECO:0000256" key="2">
    <source>
        <dbReference type="ARBA" id="ARBA00022559"/>
    </source>
</evidence>
<sequence>MKSLITAAALVANVAAFPHFSSEKRGIPVEALLERQVSQPQGGAAGVPLPAVPPPFNAASQRVNVNGTYTFVAPGSGDARGPCPGLNAMANHGYLPHNGVATVAQFVAATTSVFGMGVDLATFLATYGALVDGDGVSWSIAGSPHVGIGGSHGNYESDSSPIRGDLNQYGSNTKVIISQFKTLYDMQPDAATANYNLDVLRTFRGKRFQESIDKNPYFAYQPFTGMAVSQAAFTFIYRFMANHSAEYPEGRLNKDVLKSFYSVTGDSNSLKWTPGHEQIPYNWYRRNTADAYTIPYFLTDILYFSMTNPQINSVGCNQGRVDSYNTIDAATLSNGAYTAAQAAANPVCFATEFAIAEIPSLTGLPATAVAPLTKTLQGLTSGLNCKAIGSVNQTALSICPGFAFYGGPTGPVAPGAIQS</sequence>
<protein>
    <recommendedName>
        <fullName evidence="9">Heme haloperoxidase family profile domain-containing protein</fullName>
    </recommendedName>
</protein>
<dbReference type="PANTHER" id="PTHR33577">
    <property type="entry name" value="STERIGMATOCYSTIN BIOSYNTHESIS PEROXIDASE STCC-RELATED"/>
    <property type="match status" value="1"/>
</dbReference>